<protein>
    <submittedName>
        <fullName evidence="1">Uncharacterized protein</fullName>
    </submittedName>
</protein>
<name>X0KZG6_FUSOX</name>
<accession>X0KZG6</accession>
<dbReference type="AlphaFoldDB" id="X0KZG6"/>
<dbReference type="HOGENOM" id="CLU_1283308_0_0_1"/>
<sequence length="215" mass="23894">MADDPKDLKEALKDIEVCQDLERTLQHLVSFISASGFQDVDFRNIPILDQAYVSNTAPKIALVDLKNCGELGQYQRWTYDTALFGTDTIRGLFGCIAPQSFPAVKEAALFCGIDLEALYPGMYSTSFKKGEREFEAACRSLEGVADTETFQREVKRIFDTVATSLSVDVLSNHPQLATEPLDEFDVKSRLHSGRLASRRFEATVVGVFLRKGLLG</sequence>
<gene>
    <name evidence="1" type="ORF">FOTG_17507</name>
</gene>
<dbReference type="Proteomes" id="UP000030701">
    <property type="component" value="Unassembled WGS sequence"/>
</dbReference>
<proteinExistence type="predicted"/>
<reference evidence="1" key="2">
    <citation type="submission" date="2012-05" db="EMBL/GenBank/DDBJ databases">
        <title>The Genome Annotation of Fusarium oxysporum Cotton.</title>
        <authorList>
            <consortium name="The Broad Institute Genomics Platform"/>
            <person name="Ma L.-J."/>
            <person name="Corby-Kistler H."/>
            <person name="Broz K."/>
            <person name="Gale L.R."/>
            <person name="Jonkers W."/>
            <person name="O'Donnell K."/>
            <person name="Ploetz R."/>
            <person name="Steinberg C."/>
            <person name="Schwartz D.C."/>
            <person name="VanEtten H."/>
            <person name="Zhou S."/>
            <person name="Young S.K."/>
            <person name="Zeng Q."/>
            <person name="Gargeya S."/>
            <person name="Fitzgerald M."/>
            <person name="Abouelleil A."/>
            <person name="Alvarado L."/>
            <person name="Chapman S.B."/>
            <person name="Gainer-Dewar J."/>
            <person name="Goldberg J."/>
            <person name="Griggs A."/>
            <person name="Gujja S."/>
            <person name="Hansen M."/>
            <person name="Howarth C."/>
            <person name="Imamovic A."/>
            <person name="Ireland A."/>
            <person name="Larimer J."/>
            <person name="McCowan C."/>
            <person name="Murphy C."/>
            <person name="Pearson M."/>
            <person name="Poon T.W."/>
            <person name="Priest M."/>
            <person name="Roberts A."/>
            <person name="Saif S."/>
            <person name="Shea T."/>
            <person name="Sykes S."/>
            <person name="Wortman J."/>
            <person name="Nusbaum C."/>
            <person name="Birren B."/>
        </authorList>
    </citation>
    <scope>NUCLEOTIDE SEQUENCE</scope>
    <source>
        <strain evidence="1">25433</strain>
    </source>
</reference>
<evidence type="ECO:0000313" key="1">
    <source>
        <dbReference type="EMBL" id="EXM14071.1"/>
    </source>
</evidence>
<dbReference type="EMBL" id="JH658088">
    <property type="protein sequence ID" value="EXM14071.1"/>
    <property type="molecule type" value="Genomic_DNA"/>
</dbReference>
<reference evidence="1" key="1">
    <citation type="submission" date="2011-11" db="EMBL/GenBank/DDBJ databases">
        <title>The Genome Sequence of Fusarium oxysporum Cotton.</title>
        <authorList>
            <consortium name="The Broad Institute Genome Sequencing Platform"/>
            <person name="Ma L.-J."/>
            <person name="Gale L.R."/>
            <person name="Schwartz D.C."/>
            <person name="Zhou S."/>
            <person name="Corby-Kistler H."/>
            <person name="Young S.K."/>
            <person name="Zeng Q."/>
            <person name="Gargeya S."/>
            <person name="Fitzgerald M."/>
            <person name="Haas B."/>
            <person name="Abouelleil A."/>
            <person name="Alvarado L."/>
            <person name="Arachchi H.M."/>
            <person name="Berlin A."/>
            <person name="Brown A."/>
            <person name="Chapman S.B."/>
            <person name="Chen Z."/>
            <person name="Dunbar C."/>
            <person name="Freedman E."/>
            <person name="Gearin G."/>
            <person name="Goldberg J."/>
            <person name="Griggs A."/>
            <person name="Gujja S."/>
            <person name="Heiman D."/>
            <person name="Howarth C."/>
            <person name="Larson L."/>
            <person name="Lui A."/>
            <person name="MacDonald P.J.P."/>
            <person name="Montmayeur A."/>
            <person name="Murphy C."/>
            <person name="Neiman D."/>
            <person name="Pearson M."/>
            <person name="Priest M."/>
            <person name="Roberts A."/>
            <person name="Saif S."/>
            <person name="Shea T."/>
            <person name="Shenoy N."/>
            <person name="Sisk P."/>
            <person name="Stolte C."/>
            <person name="Sykes S."/>
            <person name="Wortman J."/>
            <person name="Nusbaum C."/>
            <person name="Birren B."/>
        </authorList>
    </citation>
    <scope>NUCLEOTIDE SEQUENCE [LARGE SCALE GENOMIC DNA]</scope>
    <source>
        <strain evidence="1">25433</strain>
    </source>
</reference>
<organism evidence="1">
    <name type="scientific">Fusarium oxysporum f. sp. vasinfectum 25433</name>
    <dbReference type="NCBI Taxonomy" id="1089449"/>
    <lineage>
        <taxon>Eukaryota</taxon>
        <taxon>Fungi</taxon>
        <taxon>Dikarya</taxon>
        <taxon>Ascomycota</taxon>
        <taxon>Pezizomycotina</taxon>
        <taxon>Sordariomycetes</taxon>
        <taxon>Hypocreomycetidae</taxon>
        <taxon>Hypocreales</taxon>
        <taxon>Nectriaceae</taxon>
        <taxon>Fusarium</taxon>
        <taxon>Fusarium oxysporum species complex</taxon>
    </lineage>
</organism>